<protein>
    <recommendedName>
        <fullName evidence="2">Proteasome inhibitor PI31 subunit</fullName>
    </recommendedName>
</protein>
<evidence type="ECO:0000256" key="4">
    <source>
        <dbReference type="SAM" id="MobiDB-lite"/>
    </source>
</evidence>
<feature type="compositionally biased region" description="Low complexity" evidence="4">
    <location>
        <begin position="244"/>
        <end position="255"/>
    </location>
</feature>
<dbReference type="PANTHER" id="PTHR13266">
    <property type="entry name" value="PROTEASOME INHIBITOR"/>
    <property type="match status" value="1"/>
</dbReference>
<feature type="domain" description="PI31 proteasome regulator N-terminal" evidence="5">
    <location>
        <begin position="18"/>
        <end position="142"/>
    </location>
</feature>
<dbReference type="Gene3D" id="3.40.1000.30">
    <property type="match status" value="1"/>
</dbReference>
<evidence type="ECO:0000313" key="7">
    <source>
        <dbReference type="Proteomes" id="UP000823941"/>
    </source>
</evidence>
<gene>
    <name evidence="6" type="ORF">JYU34_003203</name>
</gene>
<evidence type="ECO:0000256" key="1">
    <source>
        <dbReference type="ARBA" id="ARBA00006405"/>
    </source>
</evidence>
<accession>A0ABQ7QZF8</accession>
<comment type="similarity">
    <text evidence="1">Belongs to the proteasome inhibitor PI31 family.</text>
</comment>
<dbReference type="InterPro" id="IPR021625">
    <property type="entry name" value="PI31_Prot_N"/>
</dbReference>
<feature type="region of interest" description="Disordered" evidence="4">
    <location>
        <begin position="229"/>
        <end position="288"/>
    </location>
</feature>
<reference evidence="6 7" key="1">
    <citation type="submission" date="2021-06" db="EMBL/GenBank/DDBJ databases">
        <title>A haploid diamondback moth (Plutella xylostella L.) genome assembly resolves 31 chromosomes and identifies a diamide resistance mutation.</title>
        <authorList>
            <person name="Ward C.M."/>
            <person name="Perry K.D."/>
            <person name="Baker G."/>
            <person name="Powis K."/>
            <person name="Heckel D.G."/>
            <person name="Baxter S.W."/>
        </authorList>
    </citation>
    <scope>NUCLEOTIDE SEQUENCE [LARGE SCALE GENOMIC DNA]</scope>
    <source>
        <strain evidence="6 7">LV</strain>
        <tissue evidence="6">Single pupa</tissue>
    </source>
</reference>
<evidence type="ECO:0000259" key="5">
    <source>
        <dbReference type="Pfam" id="PF11566"/>
    </source>
</evidence>
<evidence type="ECO:0000313" key="6">
    <source>
        <dbReference type="EMBL" id="KAG7310426.1"/>
    </source>
</evidence>
<keyword evidence="7" id="KW-1185">Reference proteome</keyword>
<dbReference type="Pfam" id="PF11566">
    <property type="entry name" value="PI31_Prot_N"/>
    <property type="match status" value="1"/>
</dbReference>
<dbReference type="Proteomes" id="UP000823941">
    <property type="component" value="Chromosome 5"/>
</dbReference>
<evidence type="ECO:0000256" key="3">
    <source>
        <dbReference type="ARBA" id="ARBA00022942"/>
    </source>
</evidence>
<comment type="caution">
    <text evidence="6">The sequence shown here is derived from an EMBL/GenBank/DDBJ whole genome shotgun (WGS) entry which is preliminary data.</text>
</comment>
<feature type="compositionally biased region" description="Polar residues" evidence="4">
    <location>
        <begin position="147"/>
        <end position="160"/>
    </location>
</feature>
<name>A0ABQ7QZF8_PLUXY</name>
<dbReference type="InterPro" id="IPR045128">
    <property type="entry name" value="PI31-like"/>
</dbReference>
<sequence length="288" mass="31766">MSADPLFGWDLTFKTVERDIKRSSDVLVAFIHWNLTKRGFRTIGIGDERTLTGDEDKSEVLPTGWNDNDNYTLRYVLDGKLYILHGLITNGNLIVNLMRSEDLAVSNLAVNIEDTVKAMSGSIDKMIPNHKELMFNIKRDLIGSITDRPTATVETQTSRNENNRRPPDDPLRVPPRPGLRPESPTRPDLWHMPEVNPYNVGRSDLDPFAAGPGIGGGGGMLFNPFGPRRDPENPGLGIPGGLPRGAVPPGARFDPFGPPGAPPIRGRRPPPDADHFPPPGNFNDHMFM</sequence>
<dbReference type="PANTHER" id="PTHR13266:SF1">
    <property type="entry name" value="PROTEASOME INHIBITOR PI31 SUBUNIT"/>
    <property type="match status" value="1"/>
</dbReference>
<organism evidence="6 7">
    <name type="scientific">Plutella xylostella</name>
    <name type="common">Diamondback moth</name>
    <name type="synonym">Plutella maculipennis</name>
    <dbReference type="NCBI Taxonomy" id="51655"/>
    <lineage>
        <taxon>Eukaryota</taxon>
        <taxon>Metazoa</taxon>
        <taxon>Ecdysozoa</taxon>
        <taxon>Arthropoda</taxon>
        <taxon>Hexapoda</taxon>
        <taxon>Insecta</taxon>
        <taxon>Pterygota</taxon>
        <taxon>Neoptera</taxon>
        <taxon>Endopterygota</taxon>
        <taxon>Lepidoptera</taxon>
        <taxon>Glossata</taxon>
        <taxon>Ditrysia</taxon>
        <taxon>Yponomeutoidea</taxon>
        <taxon>Plutellidae</taxon>
        <taxon>Plutella</taxon>
    </lineage>
</organism>
<keyword evidence="3" id="KW-0647">Proteasome</keyword>
<evidence type="ECO:0000256" key="2">
    <source>
        <dbReference type="ARBA" id="ARBA00015575"/>
    </source>
</evidence>
<feature type="compositionally biased region" description="Basic and acidic residues" evidence="4">
    <location>
        <begin position="161"/>
        <end position="171"/>
    </location>
</feature>
<dbReference type="EMBL" id="JAHIBW010000005">
    <property type="protein sequence ID" value="KAG7310426.1"/>
    <property type="molecule type" value="Genomic_DNA"/>
</dbReference>
<feature type="region of interest" description="Disordered" evidence="4">
    <location>
        <begin position="146"/>
        <end position="192"/>
    </location>
</feature>
<proteinExistence type="inferred from homology"/>